<dbReference type="CDD" id="cd00090">
    <property type="entry name" value="HTH_ARSR"/>
    <property type="match status" value="1"/>
</dbReference>
<dbReference type="InterPro" id="IPR001845">
    <property type="entry name" value="HTH_ArsR_DNA-bd_dom"/>
</dbReference>
<dbReference type="RefSeq" id="WP_380788629.1">
    <property type="nucleotide sequence ID" value="NZ_JBHTKR010000001.1"/>
</dbReference>
<dbReference type="SUPFAM" id="SSF52788">
    <property type="entry name" value="Phosphotyrosine protein phosphatases I"/>
    <property type="match status" value="1"/>
</dbReference>
<dbReference type="Proteomes" id="UP001597151">
    <property type="component" value="Unassembled WGS sequence"/>
</dbReference>
<proteinExistence type="predicted"/>
<dbReference type="InterPro" id="IPR036196">
    <property type="entry name" value="Ptyr_pPase_sf"/>
</dbReference>
<dbReference type="Gene3D" id="3.40.50.2300">
    <property type="match status" value="1"/>
</dbReference>
<dbReference type="InterPro" id="IPR036390">
    <property type="entry name" value="WH_DNA-bd_sf"/>
</dbReference>
<dbReference type="Gene3D" id="1.10.10.10">
    <property type="entry name" value="Winged helix-like DNA-binding domain superfamily/Winged helix DNA-binding domain"/>
    <property type="match status" value="1"/>
</dbReference>
<evidence type="ECO:0000256" key="1">
    <source>
        <dbReference type="ARBA" id="ARBA00022849"/>
    </source>
</evidence>
<dbReference type="InterPro" id="IPR036388">
    <property type="entry name" value="WH-like_DNA-bd_sf"/>
</dbReference>
<comment type="caution">
    <text evidence="3">The sequence shown here is derived from an EMBL/GenBank/DDBJ whole genome shotgun (WGS) entry which is preliminary data.</text>
</comment>
<evidence type="ECO:0000259" key="2">
    <source>
        <dbReference type="PROSITE" id="PS50987"/>
    </source>
</evidence>
<sequence>MDTNLAISAFATLGHAGRLSVFRLLMRHMPQGVRPTEIAEALSIKQNTLSHHLSDLERAGLIRVSRQGRSLFYSVDLERTGALVAYLADDCCRGRPEICAHLTGAELFSHDEQENGMFNVLFICTSNSARSIMAEALLNDMGQGRFRAFSAGTVPRGAPHPRAVDLLKRAGFATEGLRSKDLAEFEGEDAPWMDFVFTVCDRAASEECPPWPGHPLSAHWGIPDPVKATGAEAEQALAFATAFDALRRRVAAFVALPMDALDRISLQKRIDDIGRDAVLEGRNA</sequence>
<reference evidence="4" key="1">
    <citation type="journal article" date="2019" name="Int. J. Syst. Evol. Microbiol.">
        <title>The Global Catalogue of Microorganisms (GCM) 10K type strain sequencing project: providing services to taxonomists for standard genome sequencing and annotation.</title>
        <authorList>
            <consortium name="The Broad Institute Genomics Platform"/>
            <consortium name="The Broad Institute Genome Sequencing Center for Infectious Disease"/>
            <person name="Wu L."/>
            <person name="Ma J."/>
        </authorList>
    </citation>
    <scope>NUCLEOTIDE SEQUENCE [LARGE SCALE GENOMIC DNA]</scope>
    <source>
        <strain evidence="4">CCUG 55328</strain>
    </source>
</reference>
<evidence type="ECO:0000313" key="4">
    <source>
        <dbReference type="Proteomes" id="UP001597151"/>
    </source>
</evidence>
<dbReference type="NCBIfam" id="NF033788">
    <property type="entry name" value="HTH_metalloreg"/>
    <property type="match status" value="1"/>
</dbReference>
<dbReference type="SMART" id="SM00226">
    <property type="entry name" value="LMWPc"/>
    <property type="match status" value="1"/>
</dbReference>
<dbReference type="CDD" id="cd16345">
    <property type="entry name" value="LMWP_ArsC"/>
    <property type="match status" value="1"/>
</dbReference>
<dbReference type="InterPro" id="IPR011991">
    <property type="entry name" value="ArsR-like_HTH"/>
</dbReference>
<keyword evidence="1" id="KW-0059">Arsenical resistance</keyword>
<evidence type="ECO:0000313" key="3">
    <source>
        <dbReference type="EMBL" id="MFD1193388.1"/>
    </source>
</evidence>
<accession>A0ABW3T8M9</accession>
<keyword evidence="4" id="KW-1185">Reference proteome</keyword>
<dbReference type="PANTHER" id="PTHR43428:SF1">
    <property type="entry name" value="ARSENATE REDUCTASE"/>
    <property type="match status" value="1"/>
</dbReference>
<organism evidence="3 4">
    <name type="scientific">Seohaeicola saemankumensis</name>
    <dbReference type="NCBI Taxonomy" id="481181"/>
    <lineage>
        <taxon>Bacteria</taxon>
        <taxon>Pseudomonadati</taxon>
        <taxon>Pseudomonadota</taxon>
        <taxon>Alphaproteobacteria</taxon>
        <taxon>Rhodobacterales</taxon>
        <taxon>Roseobacteraceae</taxon>
        <taxon>Seohaeicola</taxon>
    </lineage>
</organism>
<dbReference type="PANTHER" id="PTHR43428">
    <property type="entry name" value="ARSENATE REDUCTASE"/>
    <property type="match status" value="1"/>
</dbReference>
<dbReference type="Pfam" id="PF01451">
    <property type="entry name" value="LMWPc"/>
    <property type="match status" value="1"/>
</dbReference>
<dbReference type="SUPFAM" id="SSF46785">
    <property type="entry name" value="Winged helix' DNA-binding domain"/>
    <property type="match status" value="1"/>
</dbReference>
<gene>
    <name evidence="3" type="ORF">ACFQ3C_01730</name>
</gene>
<dbReference type="PRINTS" id="PR00778">
    <property type="entry name" value="HTHARSR"/>
</dbReference>
<dbReference type="InterPro" id="IPR023485">
    <property type="entry name" value="Ptyr_pPase"/>
</dbReference>
<dbReference type="SMART" id="SM00418">
    <property type="entry name" value="HTH_ARSR"/>
    <property type="match status" value="1"/>
</dbReference>
<dbReference type="Pfam" id="PF12840">
    <property type="entry name" value="HTH_20"/>
    <property type="match status" value="1"/>
</dbReference>
<name>A0ABW3T8M9_9RHOB</name>
<dbReference type="EMBL" id="JBHTKR010000001">
    <property type="protein sequence ID" value="MFD1193388.1"/>
    <property type="molecule type" value="Genomic_DNA"/>
</dbReference>
<dbReference type="PROSITE" id="PS50987">
    <property type="entry name" value="HTH_ARSR_2"/>
    <property type="match status" value="1"/>
</dbReference>
<protein>
    <submittedName>
        <fullName evidence="3">Metalloregulator ArsR/SmtB family transcription factor</fullName>
    </submittedName>
</protein>
<feature type="domain" description="HTH arsR-type" evidence="2">
    <location>
        <begin position="1"/>
        <end position="95"/>
    </location>
</feature>